<dbReference type="InterPro" id="IPR023847">
    <property type="entry name" value="MSMEG0572"/>
</dbReference>
<reference evidence="1" key="1">
    <citation type="submission" date="2022-10" db="EMBL/GenBank/DDBJ databases">
        <title>The WGS of Solirubrobacter ginsenosidimutans DSM 21036.</title>
        <authorList>
            <person name="Jiang Z."/>
        </authorList>
    </citation>
    <scope>NUCLEOTIDE SEQUENCE</scope>
    <source>
        <strain evidence="1">DSM 21036</strain>
    </source>
</reference>
<dbReference type="AlphaFoldDB" id="A0A9X3MQ26"/>
<comment type="caution">
    <text evidence="1">The sequence shown here is derived from an EMBL/GenBank/DDBJ whole genome shotgun (WGS) entry which is preliminary data.</text>
</comment>
<keyword evidence="2" id="KW-1185">Reference proteome</keyword>
<sequence>MAKSDVIQLPEKGTELFDTSEKVFPDVKAEPGESAYTFMHTVPYEGSVGLVNLLTTTRVQRKGFKTHLVLYGPGVLMASGSRGFPKVGDEAFPGHMAINNQLQTFMDEGGTIYACRFASGALYGFPEDLMMKGVKPFHPLDVLDAALTAWRDKAFQLNTWTV</sequence>
<proteinExistence type="predicted"/>
<organism evidence="1 2">
    <name type="scientific">Solirubrobacter ginsenosidimutans</name>
    <dbReference type="NCBI Taxonomy" id="490573"/>
    <lineage>
        <taxon>Bacteria</taxon>
        <taxon>Bacillati</taxon>
        <taxon>Actinomycetota</taxon>
        <taxon>Thermoleophilia</taxon>
        <taxon>Solirubrobacterales</taxon>
        <taxon>Solirubrobacteraceae</taxon>
        <taxon>Solirubrobacter</taxon>
    </lineage>
</organism>
<protein>
    <submittedName>
        <fullName evidence="1">MSMEG_0572 family nitrogen starvation response protein</fullName>
    </submittedName>
</protein>
<dbReference type="RefSeq" id="WP_270038436.1">
    <property type="nucleotide sequence ID" value="NZ_JAPDOD010000003.1"/>
</dbReference>
<gene>
    <name evidence="1" type="ORF">OM076_05310</name>
</gene>
<name>A0A9X3MQ26_9ACTN</name>
<dbReference type="EMBL" id="JAPDOD010000003">
    <property type="protein sequence ID" value="MDA0159671.1"/>
    <property type="molecule type" value="Genomic_DNA"/>
</dbReference>
<dbReference type="Proteomes" id="UP001149140">
    <property type="component" value="Unassembled WGS sequence"/>
</dbReference>
<dbReference type="SUPFAM" id="SSF75169">
    <property type="entry name" value="DsrEFH-like"/>
    <property type="match status" value="1"/>
</dbReference>
<dbReference type="NCBIfam" id="TIGR04044">
    <property type="entry name" value="MSMEG_0572_fam"/>
    <property type="match status" value="1"/>
</dbReference>
<accession>A0A9X3MQ26</accession>
<evidence type="ECO:0000313" key="1">
    <source>
        <dbReference type="EMBL" id="MDA0159671.1"/>
    </source>
</evidence>
<evidence type="ECO:0000313" key="2">
    <source>
        <dbReference type="Proteomes" id="UP001149140"/>
    </source>
</evidence>
<dbReference type="InterPro" id="IPR027396">
    <property type="entry name" value="DsrEFH-like"/>
</dbReference>